<protein>
    <submittedName>
        <fullName evidence="2">Uncharacterized protein</fullName>
    </submittedName>
</protein>
<dbReference type="PANTHER" id="PTHR22835">
    <property type="entry name" value="ZINC FINGER FYVE DOMAIN CONTAINING PROTEIN"/>
    <property type="match status" value="1"/>
</dbReference>
<comment type="caution">
    <text evidence="2">The sequence shown here is derived from an EMBL/GenBank/DDBJ whole genome shotgun (WGS) entry which is preliminary data.</text>
</comment>
<gene>
    <name evidence="2" type="ORF">CJN711_LOCUS15069</name>
</gene>
<sequence>MYKKTFCQTHKSIFSYVVIQASLNYTTVVTFGDSMSDTGNAYRISNHTWPPVPPFNSNGSFADGLLWNQVLTEQLLINATLHDYACDSATTESELAQSTMDRSPNLIANYSIRNSTKPPSVQQQIFEYINAMNTKLIDFDQTLYVIWVGINNYNFNTSLTPLQTVESIIKCLNLLIFFGTRQLVIINEPPFDRFPAFRNKNTTNVMKYLYLEHNKILSEKINETYLSLNSRLSIRLFDSHTFISMIMNDYRKYGFENLDNCWDTETKSVVVINCQDITKRIFTDEYHLTSAMQTLLAKEFYMTLTGSSLISKGIRFLSIEFHLLALLICKTLLLN</sequence>
<evidence type="ECO:0000313" key="3">
    <source>
        <dbReference type="Proteomes" id="UP000663855"/>
    </source>
</evidence>
<dbReference type="GO" id="GO:0016788">
    <property type="term" value="F:hydrolase activity, acting on ester bonds"/>
    <property type="evidence" value="ECO:0007669"/>
    <property type="project" value="InterPro"/>
</dbReference>
<proteinExistence type="inferred from homology"/>
<dbReference type="CDD" id="cd01846">
    <property type="entry name" value="fatty_acyltransferase_like"/>
    <property type="match status" value="1"/>
</dbReference>
<reference evidence="2" key="1">
    <citation type="submission" date="2021-02" db="EMBL/GenBank/DDBJ databases">
        <authorList>
            <person name="Nowell W R."/>
        </authorList>
    </citation>
    <scope>NUCLEOTIDE SEQUENCE</scope>
</reference>
<dbReference type="Pfam" id="PF00657">
    <property type="entry name" value="Lipase_GDSL"/>
    <property type="match status" value="1"/>
</dbReference>
<dbReference type="PANTHER" id="PTHR22835:SF659">
    <property type="entry name" value="GDSL LIPASE_ACYLHYDROLASE, PUTATIVE (AFU_ORTHOLOGUE AFUA_2G00510)-RELATED"/>
    <property type="match status" value="1"/>
</dbReference>
<dbReference type="EMBL" id="CAJNOV010006841">
    <property type="protein sequence ID" value="CAF1262608.1"/>
    <property type="molecule type" value="Genomic_DNA"/>
</dbReference>
<dbReference type="Gene3D" id="3.40.50.1110">
    <property type="entry name" value="SGNH hydrolase"/>
    <property type="match status" value="1"/>
</dbReference>
<dbReference type="SUPFAM" id="SSF52266">
    <property type="entry name" value="SGNH hydrolase"/>
    <property type="match status" value="1"/>
</dbReference>
<evidence type="ECO:0000313" key="2">
    <source>
        <dbReference type="EMBL" id="CAF1262608.1"/>
    </source>
</evidence>
<dbReference type="Proteomes" id="UP000663855">
    <property type="component" value="Unassembled WGS sequence"/>
</dbReference>
<dbReference type="InterPro" id="IPR001087">
    <property type="entry name" value="GDSL"/>
</dbReference>
<dbReference type="AlphaFoldDB" id="A0A815B0F9"/>
<name>A0A815B0F9_9BILA</name>
<dbReference type="InterPro" id="IPR036514">
    <property type="entry name" value="SGNH_hydro_sf"/>
</dbReference>
<comment type="similarity">
    <text evidence="1">Belongs to the 'GDSL' lipolytic enzyme family.</text>
</comment>
<accession>A0A815B0F9</accession>
<evidence type="ECO:0000256" key="1">
    <source>
        <dbReference type="ARBA" id="ARBA00008668"/>
    </source>
</evidence>
<organism evidence="2 3">
    <name type="scientific">Rotaria magnacalcarata</name>
    <dbReference type="NCBI Taxonomy" id="392030"/>
    <lineage>
        <taxon>Eukaryota</taxon>
        <taxon>Metazoa</taxon>
        <taxon>Spiralia</taxon>
        <taxon>Gnathifera</taxon>
        <taxon>Rotifera</taxon>
        <taxon>Eurotatoria</taxon>
        <taxon>Bdelloidea</taxon>
        <taxon>Philodinida</taxon>
        <taxon>Philodinidae</taxon>
        <taxon>Rotaria</taxon>
    </lineage>
</organism>